<dbReference type="InterPro" id="IPR051576">
    <property type="entry name" value="PX-Rho_GAP"/>
</dbReference>
<evidence type="ECO:0000259" key="7">
    <source>
        <dbReference type="PROSITE" id="PS50238"/>
    </source>
</evidence>
<dbReference type="SUPFAM" id="SSF50044">
    <property type="entry name" value="SH3-domain"/>
    <property type="match status" value="1"/>
</dbReference>
<feature type="region of interest" description="Disordered" evidence="5">
    <location>
        <begin position="1509"/>
        <end position="1563"/>
    </location>
</feature>
<evidence type="ECO:0000259" key="6">
    <source>
        <dbReference type="PROSITE" id="PS50002"/>
    </source>
</evidence>
<feature type="region of interest" description="Disordered" evidence="5">
    <location>
        <begin position="593"/>
        <end position="640"/>
    </location>
</feature>
<dbReference type="PROSITE" id="PS50002">
    <property type="entry name" value="SH3"/>
    <property type="match status" value="1"/>
</dbReference>
<dbReference type="GO" id="GO:0015629">
    <property type="term" value="C:actin cytoskeleton"/>
    <property type="evidence" value="ECO:0007669"/>
    <property type="project" value="TreeGrafter"/>
</dbReference>
<protein>
    <submittedName>
        <fullName evidence="8">Rho GTPase activating protein 32a</fullName>
    </submittedName>
</protein>
<dbReference type="SMART" id="SM00326">
    <property type="entry name" value="SH3"/>
    <property type="match status" value="1"/>
</dbReference>
<evidence type="ECO:0000256" key="4">
    <source>
        <dbReference type="PROSITE-ProRule" id="PRU00192"/>
    </source>
</evidence>
<feature type="compositionally biased region" description="Polar residues" evidence="5">
    <location>
        <begin position="743"/>
        <end position="754"/>
    </location>
</feature>
<feature type="compositionally biased region" description="Polar residues" evidence="5">
    <location>
        <begin position="874"/>
        <end position="885"/>
    </location>
</feature>
<dbReference type="GO" id="GO:0007264">
    <property type="term" value="P:small GTPase-mediated signal transduction"/>
    <property type="evidence" value="ECO:0007669"/>
    <property type="project" value="TreeGrafter"/>
</dbReference>
<dbReference type="GeneTree" id="ENSGT00940000154313"/>
<keyword evidence="3" id="KW-0343">GTPase activation</keyword>
<dbReference type="Ensembl" id="ENSSTUT00000071364.1">
    <property type="protein sequence ID" value="ENSSTUP00000067300.1"/>
    <property type="gene ID" value="ENSSTUG00000029370.1"/>
</dbReference>
<feature type="region of interest" description="Disordered" evidence="5">
    <location>
        <begin position="708"/>
        <end position="786"/>
    </location>
</feature>
<feature type="domain" description="SH3" evidence="6">
    <location>
        <begin position="177"/>
        <end position="239"/>
    </location>
</feature>
<dbReference type="SUPFAM" id="SSF48350">
    <property type="entry name" value="GTPase activation domain, GAP"/>
    <property type="match status" value="1"/>
</dbReference>
<sequence>MVQSDEVTELPVEPEPTLRSCVSTASMKVKNVKKLTFPRGHFPRLAECAHFHYETVDFGTILSLFSQSGLISGSLSLFVSQSRSWLVKRSYEDFRVLDKHLHLCIYDRRFSKLTELPRIDSLKDTVEEITKMLAAYLSRLSAIADNKINCGPVLTWMEIDNKGNHMLVAEESSINVPAIAAAHVIKRYIAQATDELTFEVGDIVSVIDMPPKEDTGWWRGKHGFQVGFFPCDCVELISDRIPPCVSSSVPKPVCKKHGKLVTFLRSFMKSRPPPQKLRQRGILRERVFGCDLGEHLLNSGHDVPQVIKCCTEFIERHGVVDGMYRLSGISSNIQKLRHEFDSEQIPDLSRDVFKQDIHSVGSLCKLYFRELPNPLLTYQLYERFSEAVSAATDEERLVKIHNVIQQLPPPHYRTLEFLMRHLSQLATFSPITNMHTKNLAIVWAPNLLRSKQIESACFSGTAAFMEVRIQSVVVEFILNNTEALFSPKLNALIRESTSTLSRPKSLLVCSPSTKLLSLEEAQARTQAQLGSPVTTPILSHSEYIEVGEGPGALMGKFHTVIELPTESKRAPGKVKKSPVGSWRSFFHLGKSSSMTSKRKLKRHPSEPNEIKSIALPGQASTSTTSASEQPRSTSDALSTAFRDDLCDARDKGDRYHKQTKEGHNGAGGPVYDPAGVSPPHQEDDLDLCLPAPGMAFLDFDPMSFQCSPLSPPTTKSAPQRKASVNWRKNVGGSSESEPISSSLNKVLSNSQSPDISPVHRKRGEKKKVARVVSPKLRRKSSTSPPVVETDVHNVCVSAPRCVSDTQGGESSSPPPLDLCEAQLVSEEGSEARAPRRVVCPVILLVNSVSVLPPHPPLTMAARRLALALAESAQKATLTSQRRSTQPPYPLQRQDTPHPLDRPPRPSVLHLQPCSQDYGDLKVSSPSPLLLLAGTSVESPCGRFPSHARKQAPEGHVAMSNFTPTVSPLEAGALLQGSTEVRDQREGRDRPLGAVRPVQPQTVSSLYLSGRVSPPFQSVCSIQSQLAAAVLANTDSVNAYNYRTVLAEASMPGSVEEIPSCPPLPSLVHQYSSDEGEAMREAEDVYRHHRVNPAGQVSGPHHPRPGCLPPHLAGPKSMYKPTSDSCYSTLGLRHHPSSSPQYRGQPQPREEHSSSGHHRSRGQWQRTEERALGYPVIRRARSFHAQQPSCVQLAETEVLPPDILFYVQRPAVQEKECQRLVQSGVQPLQPYFENGRVQYRYSSYSDAAPPEESYYYVDPYRTSRIRHSQSYTMRSTRDSGHPGYHYRPSNNIPPAKRELFLESRDLERVIYESWDHPESCDRLVYHPIRQENRARQRTQGPIMSPYENLDPPVPQSDFSGRDISHTRSRSDPGNACLLAIDRVDSQREVPAMSPISPGQQLSDPSDYIRHQRGHWPGEEPGPPRRESVSRRTQSKQGTSQRHQPQHCNVPILLDVKNMEQGEGGPSRGCDLDKVMMGNAANSYSARLKPSIPRRQRSQSIKEPRYYHHVKSPVEPDHPGSFSTQPHRRTQSTKAMPSHYDNLEGYYPAPKPKPSGSSKAMPGPFPGHGCMTPHSHRLLSQALGGHGAFLQSGLRPEAGVYAE</sequence>
<dbReference type="GO" id="GO:0005654">
    <property type="term" value="C:nucleoplasm"/>
    <property type="evidence" value="ECO:0007669"/>
    <property type="project" value="TreeGrafter"/>
</dbReference>
<dbReference type="PROSITE" id="PS50238">
    <property type="entry name" value="RHOGAP"/>
    <property type="match status" value="1"/>
</dbReference>
<feature type="region of interest" description="Disordered" evidence="5">
    <location>
        <begin position="1389"/>
        <end position="1446"/>
    </location>
</feature>
<evidence type="ECO:0000256" key="2">
    <source>
        <dbReference type="ARBA" id="ARBA00022443"/>
    </source>
</evidence>
<feature type="region of interest" description="Disordered" evidence="5">
    <location>
        <begin position="1330"/>
        <end position="1374"/>
    </location>
</feature>
<feature type="region of interest" description="Disordered" evidence="5">
    <location>
        <begin position="1091"/>
        <end position="1167"/>
    </location>
</feature>
<feature type="region of interest" description="Disordered" evidence="5">
    <location>
        <begin position="654"/>
        <end position="687"/>
    </location>
</feature>
<feature type="region of interest" description="Disordered" evidence="5">
    <location>
        <begin position="874"/>
        <end position="907"/>
    </location>
</feature>
<evidence type="ECO:0000313" key="9">
    <source>
        <dbReference type="Proteomes" id="UP000472277"/>
    </source>
</evidence>
<dbReference type="GO" id="GO:0005938">
    <property type="term" value="C:cell cortex"/>
    <property type="evidence" value="ECO:0007669"/>
    <property type="project" value="TreeGrafter"/>
</dbReference>
<feature type="compositionally biased region" description="Polar residues" evidence="5">
    <location>
        <begin position="708"/>
        <end position="717"/>
    </location>
</feature>
<dbReference type="InterPro" id="IPR000198">
    <property type="entry name" value="RhoGAP_dom"/>
</dbReference>
<dbReference type="InterPro" id="IPR036028">
    <property type="entry name" value="SH3-like_dom_sf"/>
</dbReference>
<feature type="compositionally biased region" description="Basic and acidic residues" evidence="5">
    <location>
        <begin position="1358"/>
        <end position="1369"/>
    </location>
</feature>
<feature type="region of interest" description="Disordered" evidence="5">
    <location>
        <begin position="1267"/>
        <end position="1290"/>
    </location>
</feature>
<dbReference type="InterPro" id="IPR036871">
    <property type="entry name" value="PX_dom_sf"/>
</dbReference>
<feature type="compositionally biased region" description="Polar residues" evidence="5">
    <location>
        <begin position="628"/>
        <end position="637"/>
    </location>
</feature>
<comment type="similarity">
    <text evidence="1">Belongs to the PX domain-containing GAP family.</text>
</comment>
<dbReference type="PANTHER" id="PTHR15729:SF13">
    <property type="entry name" value="RHO GTPASE-ACTIVATING PROTEIN 32"/>
    <property type="match status" value="1"/>
</dbReference>
<dbReference type="Pfam" id="PF00620">
    <property type="entry name" value="RhoGAP"/>
    <property type="match status" value="1"/>
</dbReference>
<feature type="compositionally biased region" description="Basic and acidic residues" evidence="5">
    <location>
        <begin position="654"/>
        <end position="663"/>
    </location>
</feature>
<dbReference type="PANTHER" id="PTHR15729">
    <property type="entry name" value="CDC42 GTPASE-ACTIVATING PROTEIN"/>
    <property type="match status" value="1"/>
</dbReference>
<evidence type="ECO:0000313" key="8">
    <source>
        <dbReference type="Ensembl" id="ENSSTUP00000067300.1"/>
    </source>
</evidence>
<evidence type="ECO:0000256" key="3">
    <source>
        <dbReference type="ARBA" id="ARBA00022468"/>
    </source>
</evidence>
<keyword evidence="9" id="KW-1185">Reference proteome</keyword>
<dbReference type="Proteomes" id="UP000472277">
    <property type="component" value="Chromosome 26"/>
</dbReference>
<dbReference type="CDD" id="cd04384">
    <property type="entry name" value="RhoGAP_CdGAP"/>
    <property type="match status" value="1"/>
</dbReference>
<dbReference type="Gene3D" id="1.10.555.10">
    <property type="entry name" value="Rho GTPase activation protein"/>
    <property type="match status" value="1"/>
</dbReference>
<dbReference type="InterPro" id="IPR001452">
    <property type="entry name" value="SH3_domain"/>
</dbReference>
<reference evidence="8" key="1">
    <citation type="submission" date="2025-08" db="UniProtKB">
        <authorList>
            <consortium name="Ensembl"/>
        </authorList>
    </citation>
    <scope>IDENTIFICATION</scope>
</reference>
<name>A0A674B7B3_SALTR</name>
<dbReference type="GO" id="GO:0001650">
    <property type="term" value="C:fibrillar center"/>
    <property type="evidence" value="ECO:0007669"/>
    <property type="project" value="TreeGrafter"/>
</dbReference>
<dbReference type="GO" id="GO:0005794">
    <property type="term" value="C:Golgi apparatus"/>
    <property type="evidence" value="ECO:0007669"/>
    <property type="project" value="TreeGrafter"/>
</dbReference>
<gene>
    <name evidence="8" type="primary">LOC115163460</name>
</gene>
<feature type="compositionally biased region" description="Basic and acidic residues" evidence="5">
    <location>
        <begin position="894"/>
        <end position="903"/>
    </location>
</feature>
<dbReference type="SUPFAM" id="SSF64268">
    <property type="entry name" value="PX domain"/>
    <property type="match status" value="1"/>
</dbReference>
<dbReference type="FunFam" id="2.30.30.40:FF:000030">
    <property type="entry name" value="rho GTPase-activating protein 32 isoform X2"/>
    <property type="match status" value="1"/>
</dbReference>
<dbReference type="GO" id="GO:0005096">
    <property type="term" value="F:GTPase activator activity"/>
    <property type="evidence" value="ECO:0007669"/>
    <property type="project" value="UniProtKB-KW"/>
</dbReference>
<organism evidence="8 9">
    <name type="scientific">Salmo trutta</name>
    <name type="common">Brown trout</name>
    <dbReference type="NCBI Taxonomy" id="8032"/>
    <lineage>
        <taxon>Eukaryota</taxon>
        <taxon>Metazoa</taxon>
        <taxon>Chordata</taxon>
        <taxon>Craniata</taxon>
        <taxon>Vertebrata</taxon>
        <taxon>Euteleostomi</taxon>
        <taxon>Actinopterygii</taxon>
        <taxon>Neopterygii</taxon>
        <taxon>Teleostei</taxon>
        <taxon>Protacanthopterygii</taxon>
        <taxon>Salmoniformes</taxon>
        <taxon>Salmonidae</taxon>
        <taxon>Salmoninae</taxon>
        <taxon>Salmo</taxon>
    </lineage>
</organism>
<keyword evidence="2 4" id="KW-0728">SH3 domain</keyword>
<feature type="compositionally biased region" description="Low complexity" evidence="5">
    <location>
        <begin position="733"/>
        <end position="742"/>
    </location>
</feature>
<dbReference type="InterPro" id="IPR008936">
    <property type="entry name" value="Rho_GTPase_activation_prot"/>
</dbReference>
<reference evidence="8" key="2">
    <citation type="submission" date="2025-09" db="UniProtKB">
        <authorList>
            <consortium name="Ensembl"/>
        </authorList>
    </citation>
    <scope>IDENTIFICATION</scope>
</reference>
<dbReference type="Pfam" id="PF07653">
    <property type="entry name" value="SH3_2"/>
    <property type="match status" value="1"/>
</dbReference>
<dbReference type="SMART" id="SM00324">
    <property type="entry name" value="RhoGAP"/>
    <property type="match status" value="1"/>
</dbReference>
<dbReference type="Gene3D" id="2.30.30.40">
    <property type="entry name" value="SH3 Domains"/>
    <property type="match status" value="1"/>
</dbReference>
<evidence type="ECO:0000256" key="5">
    <source>
        <dbReference type="SAM" id="MobiDB-lite"/>
    </source>
</evidence>
<evidence type="ECO:0000256" key="1">
    <source>
        <dbReference type="ARBA" id="ARBA00008795"/>
    </source>
</evidence>
<feature type="domain" description="Rho-GAP" evidence="7">
    <location>
        <begin position="290"/>
        <end position="485"/>
    </location>
</feature>
<accession>A0A674B7B3</accession>
<feature type="compositionally biased region" description="Polar residues" evidence="5">
    <location>
        <begin position="1433"/>
        <end position="1445"/>
    </location>
</feature>
<dbReference type="GO" id="GO:0035091">
    <property type="term" value="F:phosphatidylinositol binding"/>
    <property type="evidence" value="ECO:0007669"/>
    <property type="project" value="InterPro"/>
</dbReference>
<dbReference type="CDD" id="cd11835">
    <property type="entry name" value="SH3_ARHGAP32_33"/>
    <property type="match status" value="1"/>
</dbReference>
<feature type="compositionally biased region" description="Basic and acidic residues" evidence="5">
    <location>
        <begin position="1414"/>
        <end position="1428"/>
    </location>
</feature>
<dbReference type="FunFam" id="1.10.555.10:FF:000002">
    <property type="entry name" value="rho GTPase-activating protein 32 isoform X1"/>
    <property type="match status" value="1"/>
</dbReference>
<proteinExistence type="inferred from homology"/>
<dbReference type="GO" id="GO:0005886">
    <property type="term" value="C:plasma membrane"/>
    <property type="evidence" value="ECO:0007669"/>
    <property type="project" value="TreeGrafter"/>
</dbReference>
<feature type="compositionally biased region" description="Basic residues" evidence="5">
    <location>
        <begin position="758"/>
        <end position="780"/>
    </location>
</feature>